<evidence type="ECO:0000313" key="5">
    <source>
        <dbReference type="Proteomes" id="UP000799324"/>
    </source>
</evidence>
<feature type="compositionally biased region" description="Polar residues" evidence="2">
    <location>
        <begin position="240"/>
        <end position="250"/>
    </location>
</feature>
<dbReference type="Gene3D" id="3.40.50.300">
    <property type="entry name" value="P-loop containing nucleotide triphosphate hydrolases"/>
    <property type="match status" value="1"/>
</dbReference>
<dbReference type="InterPro" id="IPR003959">
    <property type="entry name" value="ATPase_AAA_core"/>
</dbReference>
<feature type="region of interest" description="Disordered" evidence="2">
    <location>
        <begin position="559"/>
        <end position="596"/>
    </location>
</feature>
<evidence type="ECO:0000259" key="3">
    <source>
        <dbReference type="SMART" id="SM00382"/>
    </source>
</evidence>
<dbReference type="GO" id="GO:0016887">
    <property type="term" value="F:ATP hydrolysis activity"/>
    <property type="evidence" value="ECO:0007669"/>
    <property type="project" value="InterPro"/>
</dbReference>
<gene>
    <name evidence="4" type="ORF">K491DRAFT_659330</name>
</gene>
<feature type="compositionally biased region" description="Basic residues" evidence="2">
    <location>
        <begin position="154"/>
        <end position="170"/>
    </location>
</feature>
<sequence length="944" mass="106903">MESAQGSGTADDTGQPQQEHSTPTPDVGPIEAASDNGPSPSSKKDKGKSKRASSTKRKNARKKESSDNSESESSNSSDSSNDSSSDSESSEDERSRRKKGKKSLKKKNKEKSKLKKSTKAKGKRAKKCDTSSSDSSDSDSSPSDSESDSDDDKKKKKRRKNKSKHRKSKSKKDDTSSDSSSSEDEKTESTQNTQTTTTTTTASNIPELQAAYSKQTADAAQLQLQLLQATGGIAPPPLSLDTNNGGSSSKNNHEYKRVDEVYDPKLRDYKLTETTQEKKDEFDSVFAVRRVFGSDNKYLYTTVDLKANDLKAAVKVILKDLKNLSLDEETPSVDPNILYLFLDELKVFYKRTLKKQLKKERKKKRKKQLKQQIAHCKLLAGYIDKDYKKIRKTLVPMLKAGNITFDLIWALFKPGNIAYSPTYGNREDPRCFKLEFAYKDTNFMEQKWWQIGGRYLEYDGKIFGLADYERRIDSFKGSRKITSLATYPLSYHKDATTLRTNLIERGKKFVELAGMNYRSYEGITYIQERKSVRKESVEGRIMVDPKAFRRTLPNYMTQQIKRKEDEFSKSPTKSSGDSSCSDDSDDDSDASDDSDEAAGNKKWRLFKDKQGKNWVVNITKKRYEDAFDKDQFEPVDTDENGSHLFIEEEFLISSPVVLGFSFSRKLWVEFSVSNIKDISWNDGAFDSLVLEENKKVYLKALVSSHRTNGDKTVEDVIQGKGKGLNIVLHGPPGVGKTLTAEGIADFLQCPLYIVSAGELGTDSRTLETDLSRIMDITHAWGAILLLDEADVFLEQRRSQDVHRNALVSVFLRLLEYYQGILFLTTNRVEEFDEAFQSRIHLGLKYKELSPKARREIWKYYIDKVVAIATQSSVSFTEADYEHLSKKSLNGRQIKYAVQNSQILAMAEDKPFSLQYIKRHLEIVDDFELDLKGGAGYREAMNSYT</sequence>
<feature type="compositionally biased region" description="Basic residues" evidence="2">
    <location>
        <begin position="45"/>
        <end position="61"/>
    </location>
</feature>
<dbReference type="SUPFAM" id="SSF52540">
    <property type="entry name" value="P-loop containing nucleoside triphosphate hydrolases"/>
    <property type="match status" value="1"/>
</dbReference>
<dbReference type="GO" id="GO:0005524">
    <property type="term" value="F:ATP binding"/>
    <property type="evidence" value="ECO:0007669"/>
    <property type="project" value="InterPro"/>
</dbReference>
<dbReference type="SMART" id="SM00382">
    <property type="entry name" value="AAA"/>
    <property type="match status" value="1"/>
</dbReference>
<dbReference type="InterPro" id="IPR003593">
    <property type="entry name" value="AAA+_ATPase"/>
</dbReference>
<feature type="region of interest" description="Disordered" evidence="2">
    <location>
        <begin position="1"/>
        <end position="202"/>
    </location>
</feature>
<dbReference type="CDD" id="cd19481">
    <property type="entry name" value="RecA-like_protease"/>
    <property type="match status" value="1"/>
</dbReference>
<reference evidence="4" key="1">
    <citation type="journal article" date="2020" name="Stud. Mycol.">
        <title>101 Dothideomycetes genomes: a test case for predicting lifestyles and emergence of pathogens.</title>
        <authorList>
            <person name="Haridas S."/>
            <person name="Albert R."/>
            <person name="Binder M."/>
            <person name="Bloem J."/>
            <person name="Labutti K."/>
            <person name="Salamov A."/>
            <person name="Andreopoulos B."/>
            <person name="Baker S."/>
            <person name="Barry K."/>
            <person name="Bills G."/>
            <person name="Bluhm B."/>
            <person name="Cannon C."/>
            <person name="Castanera R."/>
            <person name="Culley D."/>
            <person name="Daum C."/>
            <person name="Ezra D."/>
            <person name="Gonzalez J."/>
            <person name="Henrissat B."/>
            <person name="Kuo A."/>
            <person name="Liang C."/>
            <person name="Lipzen A."/>
            <person name="Lutzoni F."/>
            <person name="Magnuson J."/>
            <person name="Mondo S."/>
            <person name="Nolan M."/>
            <person name="Ohm R."/>
            <person name="Pangilinan J."/>
            <person name="Park H.-J."/>
            <person name="Ramirez L."/>
            <person name="Alfaro M."/>
            <person name="Sun H."/>
            <person name="Tritt A."/>
            <person name="Yoshinaga Y."/>
            <person name="Zwiers L.-H."/>
            <person name="Turgeon B."/>
            <person name="Goodwin S."/>
            <person name="Spatafora J."/>
            <person name="Crous P."/>
            <person name="Grigoriev I."/>
        </authorList>
    </citation>
    <scope>NUCLEOTIDE SEQUENCE</scope>
    <source>
        <strain evidence="4">CBS 122681</strain>
    </source>
</reference>
<dbReference type="PANTHER" id="PTHR46411:SF1">
    <property type="entry name" value="FAMILY ATPASE, PUTATIVE (AFU_ORTHOLOGUE AFUA_7G05752)-RELATED"/>
    <property type="match status" value="1"/>
</dbReference>
<keyword evidence="5" id="KW-1185">Reference proteome</keyword>
<dbReference type="Pfam" id="PF22942">
    <property type="entry name" value="DUF7025"/>
    <property type="match status" value="1"/>
</dbReference>
<feature type="domain" description="AAA+ ATPase" evidence="3">
    <location>
        <begin position="722"/>
        <end position="847"/>
    </location>
</feature>
<dbReference type="Proteomes" id="UP000799324">
    <property type="component" value="Unassembled WGS sequence"/>
</dbReference>
<feature type="compositionally biased region" description="Low complexity" evidence="2">
    <location>
        <begin position="189"/>
        <end position="201"/>
    </location>
</feature>
<accession>A0A6A6T490</accession>
<feature type="compositionally biased region" description="Low complexity" evidence="2">
    <location>
        <begin position="130"/>
        <end position="144"/>
    </location>
</feature>
<feature type="compositionally biased region" description="Acidic residues" evidence="2">
    <location>
        <begin position="580"/>
        <end position="596"/>
    </location>
</feature>
<dbReference type="InterPro" id="IPR027417">
    <property type="entry name" value="P-loop_NTPase"/>
</dbReference>
<feature type="compositionally biased region" description="Low complexity" evidence="2">
    <location>
        <begin position="71"/>
        <end position="87"/>
    </location>
</feature>
<dbReference type="Pfam" id="PF00004">
    <property type="entry name" value="AAA"/>
    <property type="match status" value="1"/>
</dbReference>
<proteinExistence type="predicted"/>
<feature type="coiled-coil region" evidence="1">
    <location>
        <begin position="350"/>
        <end position="379"/>
    </location>
</feature>
<evidence type="ECO:0000313" key="4">
    <source>
        <dbReference type="EMBL" id="KAF2654879.1"/>
    </source>
</evidence>
<dbReference type="EMBL" id="MU004357">
    <property type="protein sequence ID" value="KAF2654879.1"/>
    <property type="molecule type" value="Genomic_DNA"/>
</dbReference>
<evidence type="ECO:0000256" key="1">
    <source>
        <dbReference type="SAM" id="Coils"/>
    </source>
</evidence>
<evidence type="ECO:0000256" key="2">
    <source>
        <dbReference type="SAM" id="MobiDB-lite"/>
    </source>
</evidence>
<dbReference type="AlphaFoldDB" id="A0A6A6T490"/>
<dbReference type="InterPro" id="IPR054289">
    <property type="entry name" value="DUF7025"/>
</dbReference>
<keyword evidence="1" id="KW-0175">Coiled coil</keyword>
<dbReference type="PANTHER" id="PTHR46411">
    <property type="entry name" value="FAMILY ATPASE, PUTATIVE-RELATED"/>
    <property type="match status" value="1"/>
</dbReference>
<feature type="compositionally biased region" description="Polar residues" evidence="2">
    <location>
        <begin position="1"/>
        <end position="24"/>
    </location>
</feature>
<protein>
    <recommendedName>
        <fullName evidence="3">AAA+ ATPase domain-containing protein</fullName>
    </recommendedName>
</protein>
<feature type="compositionally biased region" description="Basic residues" evidence="2">
    <location>
        <begin position="96"/>
        <end position="126"/>
    </location>
</feature>
<feature type="region of interest" description="Disordered" evidence="2">
    <location>
        <begin position="235"/>
        <end position="258"/>
    </location>
</feature>
<dbReference type="OrthoDB" id="10042665at2759"/>
<organism evidence="4 5">
    <name type="scientific">Lophiostoma macrostomum CBS 122681</name>
    <dbReference type="NCBI Taxonomy" id="1314788"/>
    <lineage>
        <taxon>Eukaryota</taxon>
        <taxon>Fungi</taxon>
        <taxon>Dikarya</taxon>
        <taxon>Ascomycota</taxon>
        <taxon>Pezizomycotina</taxon>
        <taxon>Dothideomycetes</taxon>
        <taxon>Pleosporomycetidae</taxon>
        <taxon>Pleosporales</taxon>
        <taxon>Lophiostomataceae</taxon>
        <taxon>Lophiostoma</taxon>
    </lineage>
</organism>
<name>A0A6A6T490_9PLEO</name>